<organism evidence="7 8">
    <name type="scientific">Penicillium nordicum</name>
    <dbReference type="NCBI Taxonomy" id="229535"/>
    <lineage>
        <taxon>Eukaryota</taxon>
        <taxon>Fungi</taxon>
        <taxon>Dikarya</taxon>
        <taxon>Ascomycota</taxon>
        <taxon>Pezizomycotina</taxon>
        <taxon>Eurotiomycetes</taxon>
        <taxon>Eurotiomycetidae</taxon>
        <taxon>Eurotiales</taxon>
        <taxon>Aspergillaceae</taxon>
        <taxon>Penicillium</taxon>
    </lineage>
</organism>
<dbReference type="Pfam" id="PF00753">
    <property type="entry name" value="Lactamase_B"/>
    <property type="match status" value="1"/>
</dbReference>
<dbReference type="CDD" id="cd07730">
    <property type="entry name" value="metallo-hydrolase-like_MBL-fold"/>
    <property type="match status" value="1"/>
</dbReference>
<proteinExistence type="inferred from homology"/>
<keyword evidence="4" id="KW-0378">Hydrolase</keyword>
<evidence type="ECO:0000256" key="3">
    <source>
        <dbReference type="ARBA" id="ARBA00022723"/>
    </source>
</evidence>
<keyword evidence="3" id="KW-0479">Metal-binding</keyword>
<reference evidence="7 8" key="1">
    <citation type="submission" date="2015-08" db="EMBL/GenBank/DDBJ databases">
        <title>Genome sequencing of Penicillium nordicum.</title>
        <authorList>
            <person name="Nguyen H.D."/>
            <person name="Seifert K.A."/>
        </authorList>
    </citation>
    <scope>NUCLEOTIDE SEQUENCE [LARGE SCALE GENOMIC DNA]</scope>
    <source>
        <strain evidence="7 8">DAOMC 185683</strain>
    </source>
</reference>
<evidence type="ECO:0000256" key="2">
    <source>
        <dbReference type="ARBA" id="ARBA00007749"/>
    </source>
</evidence>
<dbReference type="PANTHER" id="PTHR42978:SF2">
    <property type="entry name" value="102 KBASES UNSTABLE REGION: FROM 1 TO 119443"/>
    <property type="match status" value="1"/>
</dbReference>
<dbReference type="InterPro" id="IPR001279">
    <property type="entry name" value="Metallo-B-lactamas"/>
</dbReference>
<feature type="domain" description="Metallo-beta-lactamase" evidence="6">
    <location>
        <begin position="101"/>
        <end position="226"/>
    </location>
</feature>
<accession>A0A0M8NSN8</accession>
<dbReference type="OrthoDB" id="10250730at2759"/>
<dbReference type="EMBL" id="LHQQ01000282">
    <property type="protein sequence ID" value="KOS37948.1"/>
    <property type="molecule type" value="Genomic_DNA"/>
</dbReference>
<dbReference type="STRING" id="229535.A0A0M8NSN8"/>
<keyword evidence="5" id="KW-0862">Zinc</keyword>
<evidence type="ECO:0000256" key="1">
    <source>
        <dbReference type="ARBA" id="ARBA00001947"/>
    </source>
</evidence>
<dbReference type="AlphaFoldDB" id="A0A0M8NSN8"/>
<evidence type="ECO:0000259" key="6">
    <source>
        <dbReference type="Pfam" id="PF00753"/>
    </source>
</evidence>
<keyword evidence="8" id="KW-1185">Reference proteome</keyword>
<dbReference type="Proteomes" id="UP000037696">
    <property type="component" value="Unassembled WGS sequence"/>
</dbReference>
<dbReference type="InterPro" id="IPR051013">
    <property type="entry name" value="MBL_superfamily_lactonases"/>
</dbReference>
<evidence type="ECO:0000313" key="8">
    <source>
        <dbReference type="Proteomes" id="UP000037696"/>
    </source>
</evidence>
<sequence>MMTHTLPLPSTGQNYVVVTPINGGEITLPERSFVSPSDPEAIVTVPSLCFLISHPGVEGQRRPRYLLFDLGLRAHPDNYTNEQKSHLESRAPYQLGPGVAQSLRDRGLTPTDIDTVILSHLHYDHHGDPADFPSAQFLVGSGSLDLLQNGLGISASHQFFDANLFNGVSRVAELPSNGTPLWKPLGPFEATLDLLNDGSIYVVDAPGHLPGHINLLCRLGDRQWIYLGGDSCHDLRLLSGGREIATWVDVHGNTNCIHVDRARAKETLSTIRRLQQMDEADVEVVMAHDVQWWKKNQHRAFSVSRR</sequence>
<comment type="caution">
    <text evidence="7">The sequence shown here is derived from an EMBL/GenBank/DDBJ whole genome shotgun (WGS) entry which is preliminary data.</text>
</comment>
<dbReference type="InterPro" id="IPR036866">
    <property type="entry name" value="RibonucZ/Hydroxyglut_hydro"/>
</dbReference>
<dbReference type="SUPFAM" id="SSF56281">
    <property type="entry name" value="Metallo-hydrolase/oxidoreductase"/>
    <property type="match status" value="1"/>
</dbReference>
<dbReference type="GO" id="GO:0046872">
    <property type="term" value="F:metal ion binding"/>
    <property type="evidence" value="ECO:0007669"/>
    <property type="project" value="UniProtKB-KW"/>
</dbReference>
<name>A0A0M8NSN8_9EURO</name>
<comment type="cofactor">
    <cofactor evidence="1">
        <name>Zn(2+)</name>
        <dbReference type="ChEBI" id="CHEBI:29105"/>
    </cofactor>
</comment>
<evidence type="ECO:0000313" key="7">
    <source>
        <dbReference type="EMBL" id="KOS37948.1"/>
    </source>
</evidence>
<dbReference type="GO" id="GO:0016787">
    <property type="term" value="F:hydrolase activity"/>
    <property type="evidence" value="ECO:0007669"/>
    <property type="project" value="UniProtKB-KW"/>
</dbReference>
<evidence type="ECO:0000256" key="4">
    <source>
        <dbReference type="ARBA" id="ARBA00022801"/>
    </source>
</evidence>
<gene>
    <name evidence="7" type="ORF">ACN38_g11239</name>
</gene>
<evidence type="ECO:0000256" key="5">
    <source>
        <dbReference type="ARBA" id="ARBA00022833"/>
    </source>
</evidence>
<dbReference type="PANTHER" id="PTHR42978">
    <property type="entry name" value="QUORUM-QUENCHING LACTONASE YTNP-RELATED-RELATED"/>
    <property type="match status" value="1"/>
</dbReference>
<comment type="similarity">
    <text evidence="2">Belongs to the metallo-beta-lactamase superfamily.</text>
</comment>
<protein>
    <recommendedName>
        <fullName evidence="6">Metallo-beta-lactamase domain-containing protein</fullName>
    </recommendedName>
</protein>
<dbReference type="Gene3D" id="3.60.15.10">
    <property type="entry name" value="Ribonuclease Z/Hydroxyacylglutathione hydrolase-like"/>
    <property type="match status" value="1"/>
</dbReference>